<feature type="compositionally biased region" description="Basic and acidic residues" evidence="1">
    <location>
        <begin position="301"/>
        <end position="310"/>
    </location>
</feature>
<accession>A0A9Q1LTQ4</accession>
<dbReference type="Proteomes" id="UP001152561">
    <property type="component" value="Unassembled WGS sequence"/>
</dbReference>
<dbReference type="PANTHER" id="PTHR31390:SF4">
    <property type="entry name" value="DUF3527 DOMAIN-CONTAINING PROTEIN"/>
    <property type="match status" value="1"/>
</dbReference>
<sequence>MEGSSSNSSRARSCSPARRRIHRPTSQSHYASPRKVTHPNVKSENCGHLQNLKPGATKFLHENQQRNLLELSKDQHPQRTSRVRRSLDVETDTRTSSFVGNMKIQDRECLPKGETELAESCQVPEPGQETNSCTTYWQPNSLVRNQESEKSSRRSFSYGFISAFYPEQFSLDIPSYCPLPREDDESKMGQNNLSLEKIKTVKLNNPIARNSSETTKVRNSSPTHRFGMAVGKIGHIFGIKDVKTVSQGVKYPAEQSGPNKAQTDKSDATSRARTSPLRRLLDPLLKPKTSNSDNVTGSSTKRGESPTKRSLKVELDFKGCRNVDIDDPHSTGTNVPSTLQALLQVAVKNGVPLFTFGVDKEVDILAATMKKFTSTLKENSCWIYTFFTIHETKKQSGSWLNKVGKNTGRGITPNVVGKMKVSDVPFSELDRQKLDSQYRIREFVLFGTDSRHQPNDELAAIVVKLPNGSTTFTNGRGRTGQ</sequence>
<feature type="compositionally biased region" description="Polar residues" evidence="1">
    <location>
        <begin position="289"/>
        <end position="300"/>
    </location>
</feature>
<dbReference type="OrthoDB" id="1898655at2759"/>
<protein>
    <submittedName>
        <fullName evidence="2">Uncharacterized protein</fullName>
    </submittedName>
</protein>
<feature type="region of interest" description="Disordered" evidence="1">
    <location>
        <begin position="1"/>
        <end position="41"/>
    </location>
</feature>
<dbReference type="Pfam" id="PF12043">
    <property type="entry name" value="DUF3527"/>
    <property type="match status" value="1"/>
</dbReference>
<feature type="region of interest" description="Disordered" evidence="1">
    <location>
        <begin position="251"/>
        <end position="310"/>
    </location>
</feature>
<dbReference type="PANTHER" id="PTHR31390">
    <property type="entry name" value="EXPRESSED PROTEIN"/>
    <property type="match status" value="1"/>
</dbReference>
<comment type="caution">
    <text evidence="2">The sequence shown here is derived from an EMBL/GenBank/DDBJ whole genome shotgun (WGS) entry which is preliminary data.</text>
</comment>
<reference evidence="3" key="1">
    <citation type="journal article" date="2023" name="Proc. Natl. Acad. Sci. U.S.A.">
        <title>Genomic and structural basis for evolution of tropane alkaloid biosynthesis.</title>
        <authorList>
            <person name="Wanga Y.-J."/>
            <person name="Taina T."/>
            <person name="Yua J.-Y."/>
            <person name="Lia J."/>
            <person name="Xua B."/>
            <person name="Chenc J."/>
            <person name="D'Auriad J.C."/>
            <person name="Huanga J.-P."/>
            <person name="Huanga S.-X."/>
        </authorList>
    </citation>
    <scope>NUCLEOTIDE SEQUENCE [LARGE SCALE GENOMIC DNA]</scope>
    <source>
        <strain evidence="3">cv. KIB-2019</strain>
    </source>
</reference>
<dbReference type="AlphaFoldDB" id="A0A9Q1LTQ4"/>
<gene>
    <name evidence="2" type="ORF">K7X08_006151</name>
</gene>
<evidence type="ECO:0000313" key="2">
    <source>
        <dbReference type="EMBL" id="KAJ8543628.1"/>
    </source>
</evidence>
<name>A0A9Q1LTQ4_9SOLA</name>
<organism evidence="2 3">
    <name type="scientific">Anisodus acutangulus</name>
    <dbReference type="NCBI Taxonomy" id="402998"/>
    <lineage>
        <taxon>Eukaryota</taxon>
        <taxon>Viridiplantae</taxon>
        <taxon>Streptophyta</taxon>
        <taxon>Embryophyta</taxon>
        <taxon>Tracheophyta</taxon>
        <taxon>Spermatophyta</taxon>
        <taxon>Magnoliopsida</taxon>
        <taxon>eudicotyledons</taxon>
        <taxon>Gunneridae</taxon>
        <taxon>Pentapetalae</taxon>
        <taxon>asterids</taxon>
        <taxon>lamiids</taxon>
        <taxon>Solanales</taxon>
        <taxon>Solanaceae</taxon>
        <taxon>Solanoideae</taxon>
        <taxon>Hyoscyameae</taxon>
        <taxon>Anisodus</taxon>
    </lineage>
</organism>
<dbReference type="EMBL" id="JAJAGQ010000014">
    <property type="protein sequence ID" value="KAJ8543628.1"/>
    <property type="molecule type" value="Genomic_DNA"/>
</dbReference>
<evidence type="ECO:0000256" key="1">
    <source>
        <dbReference type="SAM" id="MobiDB-lite"/>
    </source>
</evidence>
<dbReference type="InterPro" id="IPR021916">
    <property type="entry name" value="DUF3527"/>
</dbReference>
<keyword evidence="3" id="KW-1185">Reference proteome</keyword>
<feature type="compositionally biased region" description="Low complexity" evidence="1">
    <location>
        <begin position="1"/>
        <end position="16"/>
    </location>
</feature>
<proteinExistence type="predicted"/>
<evidence type="ECO:0000313" key="3">
    <source>
        <dbReference type="Proteomes" id="UP001152561"/>
    </source>
</evidence>